<reference evidence="2" key="2">
    <citation type="submission" date="2025-09" db="UniProtKB">
        <authorList>
            <consortium name="Ensembl"/>
        </authorList>
    </citation>
    <scope>IDENTIFICATION</scope>
</reference>
<feature type="region of interest" description="Disordered" evidence="1">
    <location>
        <begin position="855"/>
        <end position="900"/>
    </location>
</feature>
<name>A0A663F4P3_AQUCH</name>
<feature type="compositionally biased region" description="Acidic residues" evidence="1">
    <location>
        <begin position="588"/>
        <end position="603"/>
    </location>
</feature>
<feature type="compositionally biased region" description="Basic and acidic residues" evidence="1">
    <location>
        <begin position="1284"/>
        <end position="1294"/>
    </location>
</feature>
<feature type="compositionally biased region" description="Acidic residues" evidence="1">
    <location>
        <begin position="408"/>
        <end position="417"/>
    </location>
</feature>
<feature type="compositionally biased region" description="Polar residues" evidence="1">
    <location>
        <begin position="96"/>
        <end position="106"/>
    </location>
</feature>
<feature type="region of interest" description="Disordered" evidence="1">
    <location>
        <begin position="451"/>
        <end position="512"/>
    </location>
</feature>
<sequence>MTTSRKEVLNVNNKGVSQKDTNKEESLTQCDSECNVLPDTDKAGKYDVLQPLKSLEKEKSLGSQEVSEGPGCKSPKTFSRSEDGELKFCVPEINQDDTSTTNAGKNTTEEESKQTPLQPVQLVRSRFQRYKPNLVRAVGKKELQISENEREEKPGAEQLVLQKDESANTIIGENEAVLCQADVSSKEEQEQQEAPQMPFISENVLCEQSSAEKSISQEGKLGALKPGQFIRNGSPRTRPDLARVYSEKESPVAQKLVAPVEEEANKGENLRVVEESEESLSSKDEAEVLLFVGNLAKNDNLDINPKSMKSEALCSSEKSPNCHSKGEQEHLSTDAIGSIQDSIESRRSSCNDVQCPGSLVEVMLFMSNDILSSGEESKQNDTMPQAREPHWNPRPTLMRVTRKRDYPEEGENREEDNAENRNSEECLELEITGVSMQNSSNIEEAACFSEATRKHNFTDSVEETSCKRIRQDSRLQSPEISSESKSQVEQEDDSQLSTSQENSDNLTRRLSRRSSKWIALPKHVLELRTAASSASECEADCSEKWNQRQEVKLSVTRGKSLKTTHRRKSGKKHRNSKITLVTLRASQEEEEEEEPDDFEPDDEDECFAPEEVNKAPVFVPIGLRSPKPVPVQIEETMEEETTVHENPEVDKGINDGSTEAAMTLLAMGDPMFQLKTSTEEWTHMLPAKDELDIASSLVTHAYSKQNRTSSQYLLSSDTSTKESVPSEDGSNINVEDQSTGTRIGAEEYFEKNATDTSDSSLPTVNSMRLTRGRLLKPEPAFGVLRSNENIMQESLNTNVPVEQLEQVESESTALRGTAEMQKVELEQVRPAAGDSSVLHDSATRSVELIKQVDETERTEKEMRDACGNSGDLRAINASPKPEKSHLGVEDCPNQSSVDGFPEQNPCPPEHNIYTINFTQNEACAQDAQKQCVSSTEETSVVNDDHSSPEEEQTFILTLVEIPADSKEFDASDLLEQTPEPLLPAPIFISPISTCETSMTAVESTGSLTTAADEFAAPLKSNIETKQLESASVEPVPNSQTTQKRSAAELEVNDFPPAKKTLSTVAVERNLETTYKGYSIKSTNAPMIASGNPFQKTQVSAKEKEVNSVLVPESMSPLAERSQLQTLENLGKAPLENSASKQEEEVMSRLTSSRKAEISGQGKQGDVHESGQLEHTGSLASSSSKTPLLRGGRKPLGFLSLICKKSSSESAEDAKGNRGKIHKPRIVTPRLSLKKPTPSSKDDRESCFLPSTSTSSSVEDKNVAADAAVTVPSNKPSEKPPLCAKDQEKEEEPTRISEYFFSDIFMEVDDSE</sequence>
<feature type="region of interest" description="Disordered" evidence="1">
    <location>
        <begin position="55"/>
        <end position="123"/>
    </location>
</feature>
<feature type="compositionally biased region" description="Polar residues" evidence="1">
    <location>
        <begin position="495"/>
        <end position="505"/>
    </location>
</feature>
<feature type="compositionally biased region" description="Basic and acidic residues" evidence="1">
    <location>
        <begin position="855"/>
        <end position="864"/>
    </location>
</feature>
<dbReference type="Proteomes" id="UP000472275">
    <property type="component" value="Chromosome Z"/>
</dbReference>
<feature type="compositionally biased region" description="Polar residues" evidence="1">
    <location>
        <begin position="474"/>
        <end position="487"/>
    </location>
</feature>
<feature type="region of interest" description="Disordered" evidence="1">
    <location>
        <begin position="584"/>
        <end position="603"/>
    </location>
</feature>
<evidence type="ECO:0000313" key="2">
    <source>
        <dbReference type="Ensembl" id="ENSACCP00020019412.1"/>
    </source>
</evidence>
<feature type="compositionally biased region" description="Polar residues" evidence="1">
    <location>
        <begin position="10"/>
        <end position="19"/>
    </location>
</feature>
<organism evidence="2 3">
    <name type="scientific">Aquila chrysaetos chrysaetos</name>
    <dbReference type="NCBI Taxonomy" id="223781"/>
    <lineage>
        <taxon>Eukaryota</taxon>
        <taxon>Metazoa</taxon>
        <taxon>Chordata</taxon>
        <taxon>Craniata</taxon>
        <taxon>Vertebrata</taxon>
        <taxon>Euteleostomi</taxon>
        <taxon>Archelosauria</taxon>
        <taxon>Archosauria</taxon>
        <taxon>Dinosauria</taxon>
        <taxon>Saurischia</taxon>
        <taxon>Theropoda</taxon>
        <taxon>Coelurosauria</taxon>
        <taxon>Aves</taxon>
        <taxon>Neognathae</taxon>
        <taxon>Neoaves</taxon>
        <taxon>Telluraves</taxon>
        <taxon>Accipitrimorphae</taxon>
        <taxon>Accipitriformes</taxon>
        <taxon>Accipitridae</taxon>
        <taxon>Accipitrinae</taxon>
        <taxon>Aquila</taxon>
    </lineage>
</organism>
<feature type="region of interest" description="Disordered" evidence="1">
    <location>
        <begin position="1206"/>
        <end position="1294"/>
    </location>
</feature>
<feature type="compositionally biased region" description="Basic and acidic residues" evidence="1">
    <location>
        <begin position="464"/>
        <end position="473"/>
    </location>
</feature>
<reference evidence="2" key="1">
    <citation type="submission" date="2025-08" db="UniProtKB">
        <authorList>
            <consortium name="Ensembl"/>
        </authorList>
    </citation>
    <scope>IDENTIFICATION</scope>
</reference>
<evidence type="ECO:0008006" key="4">
    <source>
        <dbReference type="Google" id="ProtNLM"/>
    </source>
</evidence>
<protein>
    <recommendedName>
        <fullName evidence="4">BDP1 factor</fullName>
    </recommendedName>
</protein>
<feature type="region of interest" description="Disordered" evidence="1">
    <location>
        <begin position="707"/>
        <end position="737"/>
    </location>
</feature>
<feature type="region of interest" description="Disordered" evidence="1">
    <location>
        <begin position="1"/>
        <end position="27"/>
    </location>
</feature>
<dbReference type="GeneTree" id="ENSGT00390000012762"/>
<feature type="region of interest" description="Disordered" evidence="1">
    <location>
        <begin position="371"/>
        <end position="437"/>
    </location>
</feature>
<feature type="region of interest" description="Disordered" evidence="1">
    <location>
        <begin position="260"/>
        <end position="279"/>
    </location>
</feature>
<feature type="region of interest" description="Disordered" evidence="1">
    <location>
        <begin position="309"/>
        <end position="350"/>
    </location>
</feature>
<keyword evidence="3" id="KW-1185">Reference proteome</keyword>
<proteinExistence type="predicted"/>
<evidence type="ECO:0000313" key="3">
    <source>
        <dbReference type="Proteomes" id="UP000472275"/>
    </source>
</evidence>
<feature type="compositionally biased region" description="Basic and acidic residues" evidence="1">
    <location>
        <begin position="263"/>
        <end position="279"/>
    </location>
</feature>
<evidence type="ECO:0000256" key="1">
    <source>
        <dbReference type="SAM" id="MobiDB-lite"/>
    </source>
</evidence>
<dbReference type="Ensembl" id="ENSACCT00020020267.1">
    <property type="protein sequence ID" value="ENSACCP00020019412.1"/>
    <property type="gene ID" value="ENSACCG00020013319.1"/>
</dbReference>
<feature type="compositionally biased region" description="Polar residues" evidence="1">
    <location>
        <begin position="1172"/>
        <end position="1185"/>
    </location>
</feature>
<feature type="region of interest" description="Disordered" evidence="1">
    <location>
        <begin position="1131"/>
        <end position="1190"/>
    </location>
</feature>
<accession>A0A663F4P3</accession>